<reference evidence="1 2" key="1">
    <citation type="submission" date="2016-03" db="EMBL/GenBank/DDBJ databases">
        <authorList>
            <person name="Ploux O."/>
        </authorList>
    </citation>
    <scope>NUCLEOTIDE SEQUENCE [LARGE SCALE GENOMIC DNA]</scope>
    <source>
        <strain evidence="1 2">R-45363</strain>
    </source>
</reference>
<accession>A0A177LTW5</accession>
<dbReference type="EMBL" id="LUUG01000129">
    <property type="protein sequence ID" value="OAH96703.1"/>
    <property type="molecule type" value="Genomic_DNA"/>
</dbReference>
<gene>
    <name evidence="1" type="ORF">A1332_22195</name>
</gene>
<comment type="caution">
    <text evidence="1">The sequence shown here is derived from an EMBL/GenBank/DDBJ whole genome shotgun (WGS) entry which is preliminary data.</text>
</comment>
<evidence type="ECO:0000313" key="1">
    <source>
        <dbReference type="EMBL" id="OAH96703.1"/>
    </source>
</evidence>
<proteinExistence type="predicted"/>
<sequence length="61" mass="6766">MPDGIALKLEASLGLYLTDPYYQTPLAPTAAQYASNRQAAAQTMKPQAIYAIIRPHFPRLF</sequence>
<organism evidence="1 2">
    <name type="scientific">Methylomonas methanica</name>
    <dbReference type="NCBI Taxonomy" id="421"/>
    <lineage>
        <taxon>Bacteria</taxon>
        <taxon>Pseudomonadati</taxon>
        <taxon>Pseudomonadota</taxon>
        <taxon>Gammaproteobacteria</taxon>
        <taxon>Methylococcales</taxon>
        <taxon>Methylococcaceae</taxon>
        <taxon>Methylomonas</taxon>
    </lineage>
</organism>
<dbReference type="AlphaFoldDB" id="A0A177LTW5"/>
<protein>
    <submittedName>
        <fullName evidence="1">Uncharacterized protein</fullName>
    </submittedName>
</protein>
<name>A0A177LTW5_METMH</name>
<dbReference type="Proteomes" id="UP000078090">
    <property type="component" value="Unassembled WGS sequence"/>
</dbReference>
<evidence type="ECO:0000313" key="2">
    <source>
        <dbReference type="Proteomes" id="UP000078090"/>
    </source>
</evidence>